<dbReference type="GO" id="GO:0042597">
    <property type="term" value="C:periplasmic space"/>
    <property type="evidence" value="ECO:0007669"/>
    <property type="project" value="UniProtKB-SubCell"/>
</dbReference>
<comment type="similarity">
    <text evidence="2">Belongs to the thioredoxin family. DsbC subfamily.</text>
</comment>
<evidence type="ECO:0000313" key="11">
    <source>
        <dbReference type="Proteomes" id="UP000636888"/>
    </source>
</evidence>
<evidence type="ECO:0000259" key="8">
    <source>
        <dbReference type="Pfam" id="PF10411"/>
    </source>
</evidence>
<dbReference type="EMBL" id="JAEMHM010000024">
    <property type="protein sequence ID" value="MBJ6727434.1"/>
    <property type="molecule type" value="Genomic_DNA"/>
</dbReference>
<evidence type="ECO:0000256" key="7">
    <source>
        <dbReference type="SAM" id="SignalP"/>
    </source>
</evidence>
<dbReference type="PROSITE" id="PS51257">
    <property type="entry name" value="PROKAR_LIPOPROTEIN"/>
    <property type="match status" value="1"/>
</dbReference>
<evidence type="ECO:0000313" key="10">
    <source>
        <dbReference type="EMBL" id="MBJ6727434.1"/>
    </source>
</evidence>
<evidence type="ECO:0000259" key="9">
    <source>
        <dbReference type="Pfam" id="PF13098"/>
    </source>
</evidence>
<feature type="signal peptide" evidence="7">
    <location>
        <begin position="1"/>
        <end position="22"/>
    </location>
</feature>
<dbReference type="InterPro" id="IPR009094">
    <property type="entry name" value="DiS-bond_isomerase_DsbC/G_N_sf"/>
</dbReference>
<dbReference type="Proteomes" id="UP000636888">
    <property type="component" value="Unassembled WGS sequence"/>
</dbReference>
<dbReference type="PANTHER" id="PTHR35272:SF3">
    <property type="entry name" value="THIOL:DISULFIDE INTERCHANGE PROTEIN DSBC"/>
    <property type="match status" value="1"/>
</dbReference>
<feature type="domain" description="Thioredoxin-like fold" evidence="9">
    <location>
        <begin position="131"/>
        <end position="256"/>
    </location>
</feature>
<dbReference type="Gene3D" id="3.10.450.70">
    <property type="entry name" value="Disulphide bond isomerase, DsbC/G, N-terminal"/>
    <property type="match status" value="1"/>
</dbReference>
<dbReference type="InterPro" id="IPR036249">
    <property type="entry name" value="Thioredoxin-like_sf"/>
</dbReference>
<protein>
    <submittedName>
        <fullName evidence="10">DsbC family protein</fullName>
    </submittedName>
</protein>
<evidence type="ECO:0000256" key="6">
    <source>
        <dbReference type="ARBA" id="ARBA00023284"/>
    </source>
</evidence>
<reference evidence="10" key="1">
    <citation type="submission" date="2020-12" db="EMBL/GenBank/DDBJ databases">
        <title>Geomonas sp. Red875, isolated from river sediment.</title>
        <authorList>
            <person name="Xu Z."/>
            <person name="Zhang Z."/>
            <person name="Masuda Y."/>
            <person name="Itoh H."/>
            <person name="Senoo K."/>
        </authorList>
    </citation>
    <scope>NUCLEOTIDE SEQUENCE</scope>
    <source>
        <strain evidence="10">Red875</strain>
    </source>
</reference>
<comment type="subcellular location">
    <subcellularLocation>
        <location evidence="1">Periplasm</location>
    </subcellularLocation>
</comment>
<evidence type="ECO:0000256" key="4">
    <source>
        <dbReference type="ARBA" id="ARBA00022764"/>
    </source>
</evidence>
<gene>
    <name evidence="10" type="ORF">JFN93_22195</name>
</gene>
<keyword evidence="6" id="KW-0676">Redox-active center</keyword>
<comment type="caution">
    <text evidence="10">The sequence shown here is derived from an EMBL/GenBank/DDBJ whole genome shotgun (WGS) entry which is preliminary data.</text>
</comment>
<dbReference type="CDD" id="cd03020">
    <property type="entry name" value="DsbA_DsbC_DsbG"/>
    <property type="match status" value="1"/>
</dbReference>
<keyword evidence="4" id="KW-0574">Periplasm</keyword>
<dbReference type="RefSeq" id="WP_199386576.1">
    <property type="nucleotide sequence ID" value="NZ_JAEMHM010000024.1"/>
</dbReference>
<keyword evidence="5" id="KW-1015">Disulfide bond</keyword>
<evidence type="ECO:0000256" key="3">
    <source>
        <dbReference type="ARBA" id="ARBA00022729"/>
    </source>
</evidence>
<sequence length="259" mass="27895">MSIAVRLLVVLCVISLGSPAFAMNSGSGCGGECASCHSLSNQEAAALLKDLGQVKAVKPAQVRGLFEVEVERNGQTGVVFVDYGKKNLIAGQIFDIATLKPAGPAAEPRKKVERLDPNLVPTKDSLLMGNPNGKKRLFVFTDPECPYCKMLHAELKKLVEQDPEVAIYIKLYPLKMHPHAYDKARVILGEGSLALLERSFAGEKFPAPGARDGKKGVDETMKFAETYGINSTPTVILPDGKILPGVRPARELEQLLGGK</sequence>
<dbReference type="Pfam" id="PF13098">
    <property type="entry name" value="Thioredoxin_2"/>
    <property type="match status" value="1"/>
</dbReference>
<evidence type="ECO:0000256" key="5">
    <source>
        <dbReference type="ARBA" id="ARBA00023157"/>
    </source>
</evidence>
<evidence type="ECO:0000256" key="1">
    <source>
        <dbReference type="ARBA" id="ARBA00004418"/>
    </source>
</evidence>
<keyword evidence="3 7" id="KW-0732">Signal</keyword>
<organism evidence="10 11">
    <name type="scientific">Geomesophilobacter sediminis</name>
    <dbReference type="NCBI Taxonomy" id="2798584"/>
    <lineage>
        <taxon>Bacteria</taxon>
        <taxon>Pseudomonadati</taxon>
        <taxon>Thermodesulfobacteriota</taxon>
        <taxon>Desulfuromonadia</taxon>
        <taxon>Geobacterales</taxon>
        <taxon>Geobacteraceae</taxon>
        <taxon>Geomesophilobacter</taxon>
    </lineage>
</organism>
<dbReference type="AlphaFoldDB" id="A0A8J7M2Q7"/>
<feature type="chain" id="PRO_5039917504" evidence="7">
    <location>
        <begin position="23"/>
        <end position="259"/>
    </location>
</feature>
<proteinExistence type="inferred from homology"/>
<feature type="domain" description="Disulphide bond isomerase DsbC/G N-terminal" evidence="8">
    <location>
        <begin position="43"/>
        <end position="98"/>
    </location>
</feature>
<keyword evidence="11" id="KW-1185">Reference proteome</keyword>
<evidence type="ECO:0000256" key="2">
    <source>
        <dbReference type="ARBA" id="ARBA00009813"/>
    </source>
</evidence>
<dbReference type="InterPro" id="IPR018950">
    <property type="entry name" value="DiS-bond_isomerase_DsbC/G_N"/>
</dbReference>
<name>A0A8J7M2Q7_9BACT</name>
<dbReference type="PANTHER" id="PTHR35272">
    <property type="entry name" value="THIOL:DISULFIDE INTERCHANGE PROTEIN DSBC-RELATED"/>
    <property type="match status" value="1"/>
</dbReference>
<dbReference type="Gene3D" id="3.40.30.10">
    <property type="entry name" value="Glutaredoxin"/>
    <property type="match status" value="1"/>
</dbReference>
<dbReference type="InterPro" id="IPR012336">
    <property type="entry name" value="Thioredoxin-like_fold"/>
</dbReference>
<dbReference type="InterPro" id="IPR051470">
    <property type="entry name" value="Thiol:disulfide_interchange"/>
</dbReference>
<dbReference type="InterPro" id="IPR033954">
    <property type="entry name" value="DiS-bond_Isoase_DsbC/G"/>
</dbReference>
<dbReference type="Pfam" id="PF10411">
    <property type="entry name" value="DsbC_N"/>
    <property type="match status" value="1"/>
</dbReference>
<accession>A0A8J7M2Q7</accession>
<dbReference type="SUPFAM" id="SSF52833">
    <property type="entry name" value="Thioredoxin-like"/>
    <property type="match status" value="1"/>
</dbReference>